<keyword evidence="3" id="KW-1185">Reference proteome</keyword>
<reference evidence="2 3" key="1">
    <citation type="submission" date="2018-08" db="EMBL/GenBank/DDBJ databases">
        <title>Draft genome sequence of Psychrilyobacter sp. strain SD5 isolated from Black Sea water.</title>
        <authorList>
            <person name="Yadav S."/>
            <person name="Villanueva L."/>
            <person name="Damste J.S.S."/>
        </authorList>
    </citation>
    <scope>NUCLEOTIDE SEQUENCE [LARGE SCALE GENOMIC DNA]</scope>
    <source>
        <strain evidence="2 3">SD5</strain>
    </source>
</reference>
<organism evidence="2 3">
    <name type="scientific">Psychrilyobacter piezotolerans</name>
    <dbReference type="NCBI Taxonomy" id="2293438"/>
    <lineage>
        <taxon>Bacteria</taxon>
        <taxon>Fusobacteriati</taxon>
        <taxon>Fusobacteriota</taxon>
        <taxon>Fusobacteriia</taxon>
        <taxon>Fusobacteriales</taxon>
        <taxon>Fusobacteriaceae</taxon>
        <taxon>Psychrilyobacter</taxon>
    </lineage>
</organism>
<dbReference type="RefSeq" id="WP_114642954.1">
    <property type="nucleotide sequence ID" value="NZ_JAACIO010000021.1"/>
</dbReference>
<feature type="domain" description="Glycoside hydrolase 123 catalytic" evidence="1">
    <location>
        <begin position="176"/>
        <end position="514"/>
    </location>
</feature>
<dbReference type="EMBL" id="QUAJ01000020">
    <property type="protein sequence ID" value="REI40412.1"/>
    <property type="molecule type" value="Genomic_DNA"/>
</dbReference>
<comment type="caution">
    <text evidence="2">The sequence shown here is derived from an EMBL/GenBank/DDBJ whole genome shotgun (WGS) entry which is preliminary data.</text>
</comment>
<evidence type="ECO:0000259" key="1">
    <source>
        <dbReference type="Pfam" id="PF13320"/>
    </source>
</evidence>
<name>A0ABX9KFJ7_9FUSO</name>
<gene>
    <name evidence="2" type="ORF">DYH56_11165</name>
</gene>
<evidence type="ECO:0000313" key="2">
    <source>
        <dbReference type="EMBL" id="REI40412.1"/>
    </source>
</evidence>
<accession>A0ABX9KFJ7</accession>
<sequence>MNIQYKLYNSAFKHIDGRDLPKEEKLNLRVLKGEKFAFQIALTSEENILLSLGSYNHIGYRGLKKRIRIDLEKRENADLKGYFLGYVLDDDSKTLITDPILKKEYLYNEVDKPTMIWVEGKVDKEYCGDNLNIAINLFSQEGYDTEIKKQVINLDVTVADEVLPELKESDFHLDLWQHLSSWARMYQVEFWSDDHFKIIENYTAELASMGEKVITVVASDFSWEGQGCFQVEENPSNLFEHNIIGVKKNLAGKIQCDFTALERYLDICFKYGMEKEIDIFGLLASWQRTDFGNPLKDYDDYIRISFFSEERGTYGYIDNKKELGEYIYQVFKFFSEKNLMDRVRVISDMPKNPESFKKWSKFLKDSAKMDLLIKMALHEDSFTERLDGITDISLSLPLLLKSKNILSEIEEKILGKLTWYVCWFPDKLNHFISSPLMESRLTGWYSYYMGLNGFLRWDYALWTSRPFENISYKYPRWKAGDMFFVYPGKDMKPVRSIRWENLRFGIQDQEIMKMAERKMSREKINELLMEVLGDKKDTKATEEFSVEMDYSLDYEKYMKIKNQLIEVLTDN</sequence>
<evidence type="ECO:0000313" key="3">
    <source>
        <dbReference type="Proteomes" id="UP000263486"/>
    </source>
</evidence>
<dbReference type="Pfam" id="PF13320">
    <property type="entry name" value="GH123_cat"/>
    <property type="match status" value="1"/>
</dbReference>
<dbReference type="Proteomes" id="UP000263486">
    <property type="component" value="Unassembled WGS sequence"/>
</dbReference>
<protein>
    <submittedName>
        <fullName evidence="2">DUF4091 domain-containing protein</fullName>
    </submittedName>
</protein>
<dbReference type="InterPro" id="IPR025150">
    <property type="entry name" value="GH123_cat"/>
</dbReference>
<proteinExistence type="predicted"/>